<dbReference type="EMBL" id="CAJVPS010000876">
    <property type="protein sequence ID" value="CAG8513011.1"/>
    <property type="molecule type" value="Genomic_DNA"/>
</dbReference>
<gene>
    <name evidence="1" type="ORF">ALEPTO_LOCUS4072</name>
</gene>
<reference evidence="1" key="1">
    <citation type="submission" date="2021-06" db="EMBL/GenBank/DDBJ databases">
        <authorList>
            <person name="Kallberg Y."/>
            <person name="Tangrot J."/>
            <person name="Rosling A."/>
        </authorList>
    </citation>
    <scope>NUCLEOTIDE SEQUENCE</scope>
    <source>
        <strain evidence="1">FL130A</strain>
    </source>
</reference>
<comment type="caution">
    <text evidence="1">The sequence shown here is derived from an EMBL/GenBank/DDBJ whole genome shotgun (WGS) entry which is preliminary data.</text>
</comment>
<proteinExistence type="predicted"/>
<accession>A0A9N9A000</accession>
<name>A0A9N9A000_9GLOM</name>
<organism evidence="1 2">
    <name type="scientific">Ambispora leptoticha</name>
    <dbReference type="NCBI Taxonomy" id="144679"/>
    <lineage>
        <taxon>Eukaryota</taxon>
        <taxon>Fungi</taxon>
        <taxon>Fungi incertae sedis</taxon>
        <taxon>Mucoromycota</taxon>
        <taxon>Glomeromycotina</taxon>
        <taxon>Glomeromycetes</taxon>
        <taxon>Archaeosporales</taxon>
        <taxon>Ambisporaceae</taxon>
        <taxon>Ambispora</taxon>
    </lineage>
</organism>
<evidence type="ECO:0000313" key="2">
    <source>
        <dbReference type="Proteomes" id="UP000789508"/>
    </source>
</evidence>
<dbReference type="AlphaFoldDB" id="A0A9N9A000"/>
<feature type="non-terminal residue" evidence="1">
    <location>
        <position position="72"/>
    </location>
</feature>
<protein>
    <submittedName>
        <fullName evidence="1">3059_t:CDS:1</fullName>
    </submittedName>
</protein>
<sequence>TEPIRGGPEWVTSGSPTGGVVIRVAVMVVRMDQPTTYPDLEYFNVANDHNLESANCIFSKLILKVYLFKKFF</sequence>
<dbReference type="Proteomes" id="UP000789508">
    <property type="component" value="Unassembled WGS sequence"/>
</dbReference>
<evidence type="ECO:0000313" key="1">
    <source>
        <dbReference type="EMBL" id="CAG8513011.1"/>
    </source>
</evidence>
<keyword evidence="2" id="KW-1185">Reference proteome</keyword>